<reference evidence="1 2" key="1">
    <citation type="submission" date="2024-05" db="EMBL/GenBank/DDBJ databases">
        <authorList>
            <person name="Duchaud E."/>
        </authorList>
    </citation>
    <scope>NUCLEOTIDE SEQUENCE [LARGE SCALE GENOMIC DNA]</scope>
    <source>
        <strain evidence="1">Ena-SAMPLE-TAB-13-05-2024-13:56:06:370-140309</strain>
    </source>
</reference>
<dbReference type="EMBL" id="OZ038524">
    <property type="protein sequence ID" value="CAL2082950.1"/>
    <property type="molecule type" value="Genomic_DNA"/>
</dbReference>
<dbReference type="Proteomes" id="UP001497514">
    <property type="component" value="Chromosome"/>
</dbReference>
<protein>
    <submittedName>
        <fullName evidence="1">Uncharacterized protein</fullName>
    </submittedName>
</protein>
<proteinExistence type="predicted"/>
<keyword evidence="2" id="KW-1185">Reference proteome</keyword>
<accession>A0ABM9NXH9</accession>
<organism evidence="1 2">
    <name type="scientific">Tenacibaculum dicentrarchi</name>
    <dbReference type="NCBI Taxonomy" id="669041"/>
    <lineage>
        <taxon>Bacteria</taxon>
        <taxon>Pseudomonadati</taxon>
        <taxon>Bacteroidota</taxon>
        <taxon>Flavobacteriia</taxon>
        <taxon>Flavobacteriales</taxon>
        <taxon>Flavobacteriaceae</taxon>
        <taxon>Tenacibaculum</taxon>
    </lineage>
</organism>
<gene>
    <name evidence="1" type="ORF">TD3509T_1449</name>
</gene>
<name>A0ABM9NXH9_9FLAO</name>
<sequence length="276" mass="32407">MNLKEKNKAISILRKVYHHTNTDFDTKYDYGVRGKKIDFLTDEQKDLLKKHNLVPNTMQKRTHNEFIEEFLELKKNRKLTLDFATALFIKGLTGEVPRFRQTLISYLYLQDVKKHEYKTDEYSTCVICNLPKEDASDRMYWLIGKYLGHSWNEKPSTFLEELKDILQYEKPIITQKDNDYLIKLLLSINKADENETPGQLEKRIGKEKLLPKTDKYKRYGILQTLAILGILDSKQELDKQPARSDIVMPLAGWKGKLGVNFKRAEEIFKITMPNNV</sequence>
<evidence type="ECO:0000313" key="2">
    <source>
        <dbReference type="Proteomes" id="UP001497514"/>
    </source>
</evidence>
<dbReference type="RefSeq" id="WP_101902721.1">
    <property type="nucleotide sequence ID" value="NZ_OZ038524.1"/>
</dbReference>
<evidence type="ECO:0000313" key="1">
    <source>
        <dbReference type="EMBL" id="CAL2082950.1"/>
    </source>
</evidence>